<dbReference type="InterPro" id="IPR042178">
    <property type="entry name" value="Serpin_sf_1"/>
</dbReference>
<dbReference type="SUPFAM" id="SSF56574">
    <property type="entry name" value="Serpins"/>
    <property type="match status" value="1"/>
</dbReference>
<evidence type="ECO:0000313" key="4">
    <source>
        <dbReference type="EMBL" id="KOX72799.1"/>
    </source>
</evidence>
<feature type="domain" description="Serpin" evidence="3">
    <location>
        <begin position="17"/>
        <end position="103"/>
    </location>
</feature>
<dbReference type="OrthoDB" id="9440847at2759"/>
<keyword evidence="1" id="KW-0646">Protease inhibitor</keyword>
<evidence type="ECO:0000256" key="2">
    <source>
        <dbReference type="ARBA" id="ARBA00022900"/>
    </source>
</evidence>
<evidence type="ECO:0000259" key="3">
    <source>
        <dbReference type="Pfam" id="PF00079"/>
    </source>
</evidence>
<evidence type="ECO:0000256" key="1">
    <source>
        <dbReference type="ARBA" id="ARBA00022690"/>
    </source>
</evidence>
<keyword evidence="2" id="KW-0722">Serine protease inhibitor</keyword>
<dbReference type="AlphaFoldDB" id="A0A0M8ZZM4"/>
<dbReference type="EMBL" id="KQ435812">
    <property type="protein sequence ID" value="KOX72799.1"/>
    <property type="molecule type" value="Genomic_DNA"/>
</dbReference>
<reference evidence="4 5" key="1">
    <citation type="submission" date="2015-07" db="EMBL/GenBank/DDBJ databases">
        <title>The genome of Melipona quadrifasciata.</title>
        <authorList>
            <person name="Pan H."/>
            <person name="Kapheim K."/>
        </authorList>
    </citation>
    <scope>NUCLEOTIDE SEQUENCE [LARGE SCALE GENOMIC DNA]</scope>
    <source>
        <strain evidence="4">0111107301</strain>
        <tissue evidence="4">Whole body</tissue>
    </source>
</reference>
<organism evidence="4 5">
    <name type="scientific">Melipona quadrifasciata</name>
    <dbReference type="NCBI Taxonomy" id="166423"/>
    <lineage>
        <taxon>Eukaryota</taxon>
        <taxon>Metazoa</taxon>
        <taxon>Ecdysozoa</taxon>
        <taxon>Arthropoda</taxon>
        <taxon>Hexapoda</taxon>
        <taxon>Insecta</taxon>
        <taxon>Pterygota</taxon>
        <taxon>Neoptera</taxon>
        <taxon>Endopterygota</taxon>
        <taxon>Hymenoptera</taxon>
        <taxon>Apocrita</taxon>
        <taxon>Aculeata</taxon>
        <taxon>Apoidea</taxon>
        <taxon>Anthophila</taxon>
        <taxon>Apidae</taxon>
        <taxon>Melipona</taxon>
    </lineage>
</organism>
<dbReference type="GO" id="GO:0004867">
    <property type="term" value="F:serine-type endopeptidase inhibitor activity"/>
    <property type="evidence" value="ECO:0007669"/>
    <property type="project" value="UniProtKB-KW"/>
</dbReference>
<dbReference type="Proteomes" id="UP000053105">
    <property type="component" value="Unassembled WGS sequence"/>
</dbReference>
<keyword evidence="5" id="KW-1185">Reference proteome</keyword>
<gene>
    <name evidence="4" type="ORF">WN51_00739</name>
</gene>
<proteinExistence type="predicted"/>
<dbReference type="InterPro" id="IPR023796">
    <property type="entry name" value="Serpin_dom"/>
</dbReference>
<accession>A0A0M8ZZM4</accession>
<name>A0A0M8ZZM4_9HYME</name>
<dbReference type="Pfam" id="PF00079">
    <property type="entry name" value="Serpin"/>
    <property type="match status" value="1"/>
</dbReference>
<sequence length="104" mass="11106">MSMAKTDVEPLHAVVEGTNQFSSWFFQYVLGDNSGNLITSPLSADVVLAMVAFGAGGNTEAQFRKVLSLPTPSNLAATGYQALIDNLNSVKDNILTLANKIFLI</sequence>
<protein>
    <recommendedName>
        <fullName evidence="3">Serpin domain-containing protein</fullName>
    </recommendedName>
</protein>
<dbReference type="STRING" id="166423.A0A0M8ZZM4"/>
<dbReference type="InterPro" id="IPR036186">
    <property type="entry name" value="Serpin_sf"/>
</dbReference>
<dbReference type="Gene3D" id="3.30.497.10">
    <property type="entry name" value="Antithrombin, subunit I, domain 2"/>
    <property type="match status" value="1"/>
</dbReference>
<evidence type="ECO:0000313" key="5">
    <source>
        <dbReference type="Proteomes" id="UP000053105"/>
    </source>
</evidence>